<dbReference type="InterPro" id="IPR006076">
    <property type="entry name" value="FAD-dep_OxRdtase"/>
</dbReference>
<gene>
    <name evidence="2" type="ORF">OMP38_13355</name>
</gene>
<accession>A0A9X4KHA7</accession>
<dbReference type="Gene3D" id="3.50.50.60">
    <property type="entry name" value="FAD/NAD(P)-binding domain"/>
    <property type="match status" value="1"/>
</dbReference>
<evidence type="ECO:0000313" key="2">
    <source>
        <dbReference type="EMBL" id="MDG0791746.1"/>
    </source>
</evidence>
<name>A0A9X4KHA7_9BACL</name>
<reference evidence="2 3" key="1">
    <citation type="submission" date="2022-10" db="EMBL/GenBank/DDBJ databases">
        <title>Comparative genomic analysis of Cohnella hashimotonis sp. nov., isolated from the International Space Station.</title>
        <authorList>
            <person name="Simpson A."/>
            <person name="Venkateswaran K."/>
        </authorList>
    </citation>
    <scope>NUCLEOTIDE SEQUENCE [LARGE SCALE GENOMIC DNA]</scope>
    <source>
        <strain evidence="2 3">DSM 18997</strain>
    </source>
</reference>
<dbReference type="InterPro" id="IPR036188">
    <property type="entry name" value="FAD/NAD-bd_sf"/>
</dbReference>
<dbReference type="SUPFAM" id="SSF51905">
    <property type="entry name" value="FAD/NAD(P)-binding domain"/>
    <property type="match status" value="1"/>
</dbReference>
<dbReference type="PRINTS" id="PR00420">
    <property type="entry name" value="RNGMNOXGNASE"/>
</dbReference>
<dbReference type="AlphaFoldDB" id="A0A9X4KHA7"/>
<dbReference type="RefSeq" id="WP_277565599.1">
    <property type="nucleotide sequence ID" value="NZ_JAPDHZ010000003.1"/>
</dbReference>
<dbReference type="PANTHER" id="PTHR13847:SF201">
    <property type="entry name" value="PUTATIBE OXIDOREDUCTASE"/>
    <property type="match status" value="1"/>
</dbReference>
<evidence type="ECO:0000259" key="1">
    <source>
        <dbReference type="Pfam" id="PF01266"/>
    </source>
</evidence>
<proteinExistence type="predicted"/>
<dbReference type="PANTHER" id="PTHR13847">
    <property type="entry name" value="SARCOSINE DEHYDROGENASE-RELATED"/>
    <property type="match status" value="1"/>
</dbReference>
<dbReference type="Gene3D" id="3.30.9.10">
    <property type="entry name" value="D-Amino Acid Oxidase, subunit A, domain 2"/>
    <property type="match status" value="1"/>
</dbReference>
<comment type="caution">
    <text evidence="2">The sequence shown here is derived from an EMBL/GenBank/DDBJ whole genome shotgun (WGS) entry which is preliminary data.</text>
</comment>
<protein>
    <submittedName>
        <fullName evidence="2">FAD-binding oxidoreductase</fullName>
    </submittedName>
</protein>
<dbReference type="EMBL" id="JAPDHZ010000003">
    <property type="protein sequence ID" value="MDG0791746.1"/>
    <property type="molecule type" value="Genomic_DNA"/>
</dbReference>
<dbReference type="Proteomes" id="UP001153387">
    <property type="component" value="Unassembled WGS sequence"/>
</dbReference>
<dbReference type="GO" id="GO:0005737">
    <property type="term" value="C:cytoplasm"/>
    <property type="evidence" value="ECO:0007669"/>
    <property type="project" value="TreeGrafter"/>
</dbReference>
<dbReference type="Pfam" id="PF01266">
    <property type="entry name" value="DAO"/>
    <property type="match status" value="1"/>
</dbReference>
<organism evidence="2 3">
    <name type="scientific">Cohnella ginsengisoli</name>
    <dbReference type="NCBI Taxonomy" id="425004"/>
    <lineage>
        <taxon>Bacteria</taxon>
        <taxon>Bacillati</taxon>
        <taxon>Bacillota</taxon>
        <taxon>Bacilli</taxon>
        <taxon>Bacillales</taxon>
        <taxon>Paenibacillaceae</taxon>
        <taxon>Cohnella</taxon>
    </lineage>
</organism>
<sequence>MNEHKLHDGTLYWPKTMSFFPTYPSLRERAMTQVAIIGGGMTGAICAATLAEAGIPAVLVEEKRVASASTAANTGLIQFSSDIMVSELADRIGEMDAVAFYAHCSKAVNDLGLLAAAIPQDGGYRSRSSLYCAASDADASKLRREYQMLRRHGLDADWGFPAGVGPAFKARYPAALVTHGDAEINPVRLANGLIAQAARCGVRVYEHTGVANVRKRGDWFVLACDGGEILARTVVRATGYLPGIEGAAESEPNLRRTFALATPPNSVPDEWNRDLMMWETARPYFYFRTTPDGRIVAGGLDEDMPDPSTGERALRERTDKLLAELGALFPGSRFEAEYAWCGAFGESPDDLPFIGEHPEMPGLFHALGYGGNGTVYGMLAASMLVAHLRGETHPLAGLLRPTQVRRTASGEPAVKKAFGV</sequence>
<feature type="domain" description="FAD dependent oxidoreductase" evidence="1">
    <location>
        <begin position="34"/>
        <end position="385"/>
    </location>
</feature>
<evidence type="ECO:0000313" key="3">
    <source>
        <dbReference type="Proteomes" id="UP001153387"/>
    </source>
</evidence>
<keyword evidence="3" id="KW-1185">Reference proteome</keyword>